<feature type="transmembrane region" description="Helical" evidence="6">
    <location>
        <begin position="314"/>
        <end position="335"/>
    </location>
</feature>
<dbReference type="GO" id="GO:0016020">
    <property type="term" value="C:membrane"/>
    <property type="evidence" value="ECO:0007669"/>
    <property type="project" value="UniProtKB-SubCell"/>
</dbReference>
<organism evidence="9 10">
    <name type="scientific">Pontibacter virosus</name>
    <dbReference type="NCBI Taxonomy" id="1765052"/>
    <lineage>
        <taxon>Bacteria</taxon>
        <taxon>Pseudomonadati</taxon>
        <taxon>Bacteroidota</taxon>
        <taxon>Cytophagia</taxon>
        <taxon>Cytophagales</taxon>
        <taxon>Hymenobacteraceae</taxon>
        <taxon>Pontibacter</taxon>
    </lineage>
</organism>
<dbReference type="EMBL" id="QEKI01000006">
    <property type="protein sequence ID" value="PVY40894.1"/>
    <property type="molecule type" value="Genomic_DNA"/>
</dbReference>
<keyword evidence="10" id="KW-1185">Reference proteome</keyword>
<dbReference type="AlphaFoldDB" id="A0A2U1AWT6"/>
<evidence type="ECO:0000259" key="8">
    <source>
        <dbReference type="Pfam" id="PF02683"/>
    </source>
</evidence>
<evidence type="ECO:0000256" key="5">
    <source>
        <dbReference type="ARBA" id="ARBA00023136"/>
    </source>
</evidence>
<evidence type="ECO:0000256" key="6">
    <source>
        <dbReference type="SAM" id="Phobius"/>
    </source>
</evidence>
<dbReference type="GO" id="GO:0017004">
    <property type="term" value="P:cytochrome complex assembly"/>
    <property type="evidence" value="ECO:0007669"/>
    <property type="project" value="UniProtKB-KW"/>
</dbReference>
<dbReference type="Pfam" id="PF02683">
    <property type="entry name" value="DsbD_TM"/>
    <property type="match status" value="1"/>
</dbReference>
<comment type="subcellular location">
    <subcellularLocation>
        <location evidence="1">Membrane</location>
        <topology evidence="1">Multi-pass membrane protein</topology>
    </subcellularLocation>
</comment>
<feature type="transmembrane region" description="Helical" evidence="6">
    <location>
        <begin position="400"/>
        <end position="423"/>
    </location>
</feature>
<feature type="transmembrane region" description="Helical" evidence="6">
    <location>
        <begin position="355"/>
        <end position="379"/>
    </location>
</feature>
<keyword evidence="4 6" id="KW-1133">Transmembrane helix</keyword>
<feature type="domain" description="Cytochrome C biogenesis protein transmembrane" evidence="8">
    <location>
        <begin position="199"/>
        <end position="413"/>
    </location>
</feature>
<feature type="transmembrane region" description="Helical" evidence="6">
    <location>
        <begin position="281"/>
        <end position="302"/>
    </location>
</feature>
<feature type="chain" id="PRO_5015396225" evidence="7">
    <location>
        <begin position="33"/>
        <end position="668"/>
    </location>
</feature>
<keyword evidence="7" id="KW-0732">Signal</keyword>
<accession>A0A2U1AWT6</accession>
<evidence type="ECO:0000256" key="2">
    <source>
        <dbReference type="ARBA" id="ARBA00022692"/>
    </source>
</evidence>
<name>A0A2U1AWT6_9BACT</name>
<feature type="transmembrane region" description="Helical" evidence="6">
    <location>
        <begin position="429"/>
        <end position="450"/>
    </location>
</feature>
<dbReference type="SUPFAM" id="SSF52833">
    <property type="entry name" value="Thioredoxin-like"/>
    <property type="match status" value="1"/>
</dbReference>
<keyword evidence="2 6" id="KW-0812">Transmembrane</keyword>
<dbReference type="GO" id="GO:0015035">
    <property type="term" value="F:protein-disulfide reductase activity"/>
    <property type="evidence" value="ECO:0007669"/>
    <property type="project" value="TreeGrafter"/>
</dbReference>
<evidence type="ECO:0000313" key="10">
    <source>
        <dbReference type="Proteomes" id="UP000245466"/>
    </source>
</evidence>
<dbReference type="PANTHER" id="PTHR32234">
    <property type="entry name" value="THIOL:DISULFIDE INTERCHANGE PROTEIN DSBD"/>
    <property type="match status" value="1"/>
</dbReference>
<reference evidence="9 10" key="1">
    <citation type="submission" date="2018-04" db="EMBL/GenBank/DDBJ databases">
        <title>Genomic Encyclopedia of Type Strains, Phase IV (KMG-IV): sequencing the most valuable type-strain genomes for metagenomic binning, comparative biology and taxonomic classification.</title>
        <authorList>
            <person name="Goeker M."/>
        </authorList>
    </citation>
    <scope>NUCLEOTIDE SEQUENCE [LARGE SCALE GENOMIC DNA]</scope>
    <source>
        <strain evidence="9 10">DSM 100231</strain>
    </source>
</reference>
<dbReference type="GO" id="GO:0045454">
    <property type="term" value="P:cell redox homeostasis"/>
    <property type="evidence" value="ECO:0007669"/>
    <property type="project" value="TreeGrafter"/>
</dbReference>
<evidence type="ECO:0000256" key="3">
    <source>
        <dbReference type="ARBA" id="ARBA00022748"/>
    </source>
</evidence>
<feature type="transmembrane region" description="Helical" evidence="6">
    <location>
        <begin position="199"/>
        <end position="220"/>
    </location>
</feature>
<evidence type="ECO:0000256" key="7">
    <source>
        <dbReference type="SAM" id="SignalP"/>
    </source>
</evidence>
<dbReference type="OrthoDB" id="9811036at2"/>
<dbReference type="RefSeq" id="WP_116543623.1">
    <property type="nucleotide sequence ID" value="NZ_QEKI01000006.1"/>
</dbReference>
<evidence type="ECO:0000313" key="9">
    <source>
        <dbReference type="EMBL" id="PVY40894.1"/>
    </source>
</evidence>
<feature type="signal peptide" evidence="7">
    <location>
        <begin position="1"/>
        <end position="32"/>
    </location>
</feature>
<dbReference type="PANTHER" id="PTHR32234:SF0">
    <property type="entry name" value="THIOL:DISULFIDE INTERCHANGE PROTEIN DSBD"/>
    <property type="match status" value="1"/>
</dbReference>
<dbReference type="Pfam" id="PF13899">
    <property type="entry name" value="Thioredoxin_7"/>
    <property type="match status" value="1"/>
</dbReference>
<keyword evidence="5 6" id="KW-0472">Membrane</keyword>
<proteinExistence type="predicted"/>
<sequence>MMTWNATPQLPLLRYPALLALLFLFSLAPAAAQPPVRWQVSAKQETENTYTLTLQGSLSPGWHVYAEANPQLGLEGLRLEATDPYSILEAPRPLLPLTPGQDPLLGDEWVTSYRDTVALAQSLCLQGPVPATLSLTLTGFAASRDTFLPLREELSVALPGGQEQSTPLAGPLRLASLELARASACGETVTSGDGSFPTVFLLGFLGGLLALLTPCVFPMVPLTVTYFTSRAGSKRQALRHGGLFGACILVIYLACSLPFHVLDGVEPGILNSLSTNVWVNLFFFAIFIGFALSFFGVFELTLPSSLTNHADAKAGLGSLGGIFFLAITLVLVSFSCTGPILGTLLVGSLSSDSGAWQLTAGMGGFGLALALPFALLALFPGWLQRLPRSGSWLSTMKKSLAFVELALALKFLSNADLVAQWGLLKREVFIGLWLLLAIGLALYLLGILRFPGDPKSQEIGRVRRMAGLLILIFALYLAPGLGNSPQGSLRLLSGFPPPWHYSLYSREDSPQNAQDSVQPHVVNNLEKAFELAKEQQKPLLLDFTGYACVNCRKMEEQVWTAPAISKLLREEVILVSLYVDDRQPLPLTERFTYTGADGTSREVRTIGDKWSTFQALHFGQVTQPLYVLLNPDQQLLNQPIGYTPDEQVYGDWLRCGLDVPSTSRRIVQ</sequence>
<dbReference type="InterPro" id="IPR036249">
    <property type="entry name" value="Thioredoxin-like_sf"/>
</dbReference>
<keyword evidence="3" id="KW-0201">Cytochrome c-type biogenesis</keyword>
<dbReference type="InterPro" id="IPR003834">
    <property type="entry name" value="Cyt_c_assmbl_TM_dom"/>
</dbReference>
<feature type="transmembrane region" description="Helical" evidence="6">
    <location>
        <begin position="241"/>
        <end position="261"/>
    </location>
</feature>
<feature type="transmembrane region" description="Helical" evidence="6">
    <location>
        <begin position="462"/>
        <end position="482"/>
    </location>
</feature>
<dbReference type="Proteomes" id="UP000245466">
    <property type="component" value="Unassembled WGS sequence"/>
</dbReference>
<evidence type="ECO:0000256" key="1">
    <source>
        <dbReference type="ARBA" id="ARBA00004141"/>
    </source>
</evidence>
<comment type="caution">
    <text evidence="9">The sequence shown here is derived from an EMBL/GenBank/DDBJ whole genome shotgun (WGS) entry which is preliminary data.</text>
</comment>
<protein>
    <submittedName>
        <fullName evidence="9">Thiol:disulfide interchange protein DsbD</fullName>
    </submittedName>
</protein>
<gene>
    <name evidence="9" type="ORF">C8E01_106236</name>
</gene>
<evidence type="ECO:0000256" key="4">
    <source>
        <dbReference type="ARBA" id="ARBA00022989"/>
    </source>
</evidence>
<dbReference type="Gene3D" id="3.40.30.10">
    <property type="entry name" value="Glutaredoxin"/>
    <property type="match status" value="1"/>
</dbReference>